<accession>A0A2T0B1M0</accession>
<dbReference type="EMBL" id="PVXO01000060">
    <property type="protein sequence ID" value="PRR77659.1"/>
    <property type="molecule type" value="Genomic_DNA"/>
</dbReference>
<gene>
    <name evidence="1" type="ORF">CLLI_22230</name>
</gene>
<evidence type="ECO:0000313" key="1">
    <source>
        <dbReference type="EMBL" id="PRR77659.1"/>
    </source>
</evidence>
<name>A0A2T0B1M0_9CLOT</name>
<comment type="caution">
    <text evidence="1">The sequence shown here is derived from an EMBL/GenBank/DDBJ whole genome shotgun (WGS) entry which is preliminary data.</text>
</comment>
<dbReference type="RefSeq" id="WP_106064281.1">
    <property type="nucleotide sequence ID" value="NZ_PVXO01000060.1"/>
</dbReference>
<sequence length="60" mass="7007">MIRKLLEDNGITSTDAEFKELMDSVTEYIKLNQIRFGKRTNLYEVLGISLRTINVLRRCS</sequence>
<protein>
    <submittedName>
        <fullName evidence="1">Uncharacterized protein</fullName>
    </submittedName>
</protein>
<proteinExistence type="predicted"/>
<dbReference type="AlphaFoldDB" id="A0A2T0B1M0"/>
<dbReference type="OrthoDB" id="1922248at2"/>
<keyword evidence="2" id="KW-1185">Reference proteome</keyword>
<dbReference type="Proteomes" id="UP000239706">
    <property type="component" value="Unassembled WGS sequence"/>
</dbReference>
<reference evidence="1 2" key="1">
    <citation type="submission" date="2018-03" db="EMBL/GenBank/DDBJ databases">
        <title>Genome sequence of Clostridium liquoris DSM 100320.</title>
        <authorList>
            <person name="Poehlein A."/>
            <person name="Daniel R."/>
        </authorList>
    </citation>
    <scope>NUCLEOTIDE SEQUENCE [LARGE SCALE GENOMIC DNA]</scope>
    <source>
        <strain evidence="1 2">DSM 100320</strain>
    </source>
</reference>
<evidence type="ECO:0000313" key="2">
    <source>
        <dbReference type="Proteomes" id="UP000239706"/>
    </source>
</evidence>
<organism evidence="1 2">
    <name type="scientific">Clostridium liquoris</name>
    <dbReference type="NCBI Taxonomy" id="1289519"/>
    <lineage>
        <taxon>Bacteria</taxon>
        <taxon>Bacillati</taxon>
        <taxon>Bacillota</taxon>
        <taxon>Clostridia</taxon>
        <taxon>Eubacteriales</taxon>
        <taxon>Clostridiaceae</taxon>
        <taxon>Clostridium</taxon>
    </lineage>
</organism>